<dbReference type="InterPro" id="IPR010316">
    <property type="entry name" value="AlkA_N"/>
</dbReference>
<feature type="domain" description="HTH araC/xylS-type" evidence="12">
    <location>
        <begin position="87"/>
        <end position="185"/>
    </location>
</feature>
<keyword evidence="10" id="KW-0804">Transcription</keyword>
<evidence type="ECO:0000313" key="13">
    <source>
        <dbReference type="EMBL" id="OEE62962.1"/>
    </source>
</evidence>
<comment type="cofactor">
    <cofactor evidence="1">
        <name>Zn(2+)</name>
        <dbReference type="ChEBI" id="CHEBI:29105"/>
    </cofactor>
</comment>
<dbReference type="PROSITE" id="PS01124">
    <property type="entry name" value="HTH_ARAC_FAMILY_2"/>
    <property type="match status" value="1"/>
</dbReference>
<dbReference type="Pfam" id="PF02805">
    <property type="entry name" value="Ada_Zn_binding"/>
    <property type="match status" value="1"/>
</dbReference>
<dbReference type="InterPro" id="IPR004026">
    <property type="entry name" value="Ada_DNA_repair_Zn-bd"/>
</dbReference>
<dbReference type="AlphaFoldDB" id="A0A1E5CCT8"/>
<dbReference type="SMART" id="SM00342">
    <property type="entry name" value="HTH_ARAC"/>
    <property type="match status" value="1"/>
</dbReference>
<dbReference type="Proteomes" id="UP000095039">
    <property type="component" value="Unassembled WGS sequence"/>
</dbReference>
<keyword evidence="3" id="KW-0808">Transferase</keyword>
<organism evidence="13 14">
    <name type="scientific">Enterovibrio norvegicus FF-454</name>
    <dbReference type="NCBI Taxonomy" id="1185651"/>
    <lineage>
        <taxon>Bacteria</taxon>
        <taxon>Pseudomonadati</taxon>
        <taxon>Pseudomonadota</taxon>
        <taxon>Gammaproteobacteria</taxon>
        <taxon>Vibrionales</taxon>
        <taxon>Vibrionaceae</taxon>
        <taxon>Enterovibrio</taxon>
    </lineage>
</organism>
<reference evidence="13 14" key="1">
    <citation type="journal article" date="2012" name="Science">
        <title>Ecological populations of bacteria act as socially cohesive units of antibiotic production and resistance.</title>
        <authorList>
            <person name="Cordero O.X."/>
            <person name="Wildschutte H."/>
            <person name="Kirkup B."/>
            <person name="Proehl S."/>
            <person name="Ngo L."/>
            <person name="Hussain F."/>
            <person name="Le Roux F."/>
            <person name="Mincer T."/>
            <person name="Polz M.F."/>
        </authorList>
    </citation>
    <scope>NUCLEOTIDE SEQUENCE [LARGE SCALE GENOMIC DNA]</scope>
    <source>
        <strain evidence="13 14">FF-454</strain>
    </source>
</reference>
<dbReference type="GO" id="GO:0008168">
    <property type="term" value="F:methyltransferase activity"/>
    <property type="evidence" value="ECO:0007669"/>
    <property type="project" value="UniProtKB-KW"/>
</dbReference>
<dbReference type="InterPro" id="IPR035451">
    <property type="entry name" value="Ada-like_dom_sf"/>
</dbReference>
<keyword evidence="11" id="KW-0234">DNA repair</keyword>
<dbReference type="GO" id="GO:0008270">
    <property type="term" value="F:zinc ion binding"/>
    <property type="evidence" value="ECO:0007669"/>
    <property type="project" value="InterPro"/>
</dbReference>
<dbReference type="SUPFAM" id="SSF57884">
    <property type="entry name" value="Ada DNA repair protein, N-terminal domain (N-Ada 10)"/>
    <property type="match status" value="1"/>
</dbReference>
<accession>A0A1E5CCT8</accession>
<dbReference type="RefSeq" id="WP_016958665.1">
    <property type="nucleotide sequence ID" value="NZ_AJWN02000032.1"/>
</dbReference>
<evidence type="ECO:0000256" key="3">
    <source>
        <dbReference type="ARBA" id="ARBA00022679"/>
    </source>
</evidence>
<evidence type="ECO:0000313" key="14">
    <source>
        <dbReference type="Proteomes" id="UP000095039"/>
    </source>
</evidence>
<protein>
    <submittedName>
        <fullName evidence="13">Transcriptional regulator</fullName>
    </submittedName>
</protein>
<dbReference type="Gene3D" id="3.40.10.10">
    <property type="entry name" value="DNA Methylphosphotriester Repair Domain"/>
    <property type="match status" value="1"/>
</dbReference>
<keyword evidence="9" id="KW-0010">Activator</keyword>
<dbReference type="InterPro" id="IPR018060">
    <property type="entry name" value="HTH_AraC"/>
</dbReference>
<dbReference type="GO" id="GO:0043565">
    <property type="term" value="F:sequence-specific DNA binding"/>
    <property type="evidence" value="ECO:0007669"/>
    <property type="project" value="InterPro"/>
</dbReference>
<dbReference type="GO" id="GO:0003700">
    <property type="term" value="F:DNA-binding transcription factor activity"/>
    <property type="evidence" value="ECO:0007669"/>
    <property type="project" value="InterPro"/>
</dbReference>
<evidence type="ECO:0000256" key="8">
    <source>
        <dbReference type="ARBA" id="ARBA00023125"/>
    </source>
</evidence>
<dbReference type="PANTHER" id="PTHR43280:SF2">
    <property type="entry name" value="HTH-TYPE TRANSCRIPTIONAL REGULATOR EXSA"/>
    <property type="match status" value="1"/>
</dbReference>
<keyword evidence="6" id="KW-0862">Zinc</keyword>
<keyword evidence="5" id="KW-0227">DNA damage</keyword>
<comment type="caution">
    <text evidence="13">The sequence shown here is derived from an EMBL/GenBank/DDBJ whole genome shotgun (WGS) entry which is preliminary data.</text>
</comment>
<gene>
    <name evidence="13" type="ORF">A1OK_20485</name>
</gene>
<dbReference type="GO" id="GO:0006307">
    <property type="term" value="P:DNA alkylation repair"/>
    <property type="evidence" value="ECO:0007669"/>
    <property type="project" value="UniProtKB-ARBA"/>
</dbReference>
<dbReference type="Gene3D" id="3.30.310.20">
    <property type="entry name" value="DNA-3-methyladenine glycosylase AlkA, N-terminal domain"/>
    <property type="match status" value="1"/>
</dbReference>
<keyword evidence="8" id="KW-0238">DNA-binding</keyword>
<evidence type="ECO:0000256" key="10">
    <source>
        <dbReference type="ARBA" id="ARBA00023163"/>
    </source>
</evidence>
<keyword evidence="7" id="KW-0805">Transcription regulation</keyword>
<dbReference type="GO" id="GO:0032259">
    <property type="term" value="P:methylation"/>
    <property type="evidence" value="ECO:0007669"/>
    <property type="project" value="UniProtKB-KW"/>
</dbReference>
<evidence type="ECO:0000256" key="4">
    <source>
        <dbReference type="ARBA" id="ARBA00022723"/>
    </source>
</evidence>
<dbReference type="SUPFAM" id="SSF46689">
    <property type="entry name" value="Homeodomain-like"/>
    <property type="match status" value="1"/>
</dbReference>
<evidence type="ECO:0000256" key="7">
    <source>
        <dbReference type="ARBA" id="ARBA00023015"/>
    </source>
</evidence>
<dbReference type="InterPro" id="IPR009057">
    <property type="entry name" value="Homeodomain-like_sf"/>
</dbReference>
<dbReference type="FunFam" id="3.40.10.10:FF:000001">
    <property type="entry name" value="DNA-3-methyladenine glycosylase 2"/>
    <property type="match status" value="1"/>
</dbReference>
<dbReference type="Pfam" id="PF06029">
    <property type="entry name" value="AlkA_N"/>
    <property type="match status" value="1"/>
</dbReference>
<dbReference type="PANTHER" id="PTHR43280">
    <property type="entry name" value="ARAC-FAMILY TRANSCRIPTIONAL REGULATOR"/>
    <property type="match status" value="1"/>
</dbReference>
<dbReference type="InterPro" id="IPR037046">
    <property type="entry name" value="AlkA_N_sf"/>
</dbReference>
<dbReference type="EMBL" id="AJWN02000032">
    <property type="protein sequence ID" value="OEE62962.1"/>
    <property type="molecule type" value="Genomic_DNA"/>
</dbReference>
<keyword evidence="2" id="KW-0489">Methyltransferase</keyword>
<proteinExistence type="predicted"/>
<evidence type="ECO:0000256" key="11">
    <source>
        <dbReference type="ARBA" id="ARBA00023204"/>
    </source>
</evidence>
<dbReference type="Gene3D" id="1.10.10.60">
    <property type="entry name" value="Homeodomain-like"/>
    <property type="match status" value="1"/>
</dbReference>
<evidence type="ECO:0000256" key="2">
    <source>
        <dbReference type="ARBA" id="ARBA00022603"/>
    </source>
</evidence>
<evidence type="ECO:0000256" key="9">
    <source>
        <dbReference type="ARBA" id="ARBA00023159"/>
    </source>
</evidence>
<sequence length="472" mass="52492">MNTNITHFQQARLSRDARFDGLFYTAVLTTGIYCRSICPAPPPKEENVRYFSTAHEAASQGFRPCLRCRPDSAPGSPAWLGKETTLKRALGLIQDGFLQENSIPDLAERLGVTDRYVRKLFSESLGCSPKQYALYQQILFAKKLLHETTLPIADIAFAAGFNSVRRFNDCFHLQLALSPTQVRGKKTSPSESLSVTLSYRPPYDWKQFHSFVAARLIPNVEWLSESGYGRTFINGNQRGQFTATWEPDKNRFRVALQLSEPKHLYSVLNRIRKLLDLDANPDAIAQTMADATNQSASNGTRIPGTWDTFEAGVRAMFGESVLGAAAHISSIEHVLIHDANTHVAYFPSANTWLSHVELLPLPDANKQPLSAWAAFCLSQQTAHTSVDTDTDGRNVRDIRTHPLSTMQYNYACLRGAGLPDIADLLDDANNIPSSSNHAAPWRSYLSLSQIHEQQSTALNQPQGAIEKNKDIS</sequence>
<dbReference type="Pfam" id="PF12833">
    <property type="entry name" value="HTH_18"/>
    <property type="match status" value="1"/>
</dbReference>
<dbReference type="SMART" id="SM01009">
    <property type="entry name" value="AlkA_N"/>
    <property type="match status" value="1"/>
</dbReference>
<evidence type="ECO:0000259" key="12">
    <source>
        <dbReference type="PROSITE" id="PS01124"/>
    </source>
</evidence>
<keyword evidence="14" id="KW-1185">Reference proteome</keyword>
<evidence type="ECO:0000256" key="6">
    <source>
        <dbReference type="ARBA" id="ARBA00022833"/>
    </source>
</evidence>
<keyword evidence="4" id="KW-0479">Metal-binding</keyword>
<evidence type="ECO:0000256" key="1">
    <source>
        <dbReference type="ARBA" id="ARBA00001947"/>
    </source>
</evidence>
<name>A0A1E5CCT8_9GAMM</name>
<evidence type="ECO:0000256" key="5">
    <source>
        <dbReference type="ARBA" id="ARBA00022763"/>
    </source>
</evidence>
<dbReference type="SUPFAM" id="SSF55945">
    <property type="entry name" value="TATA-box binding protein-like"/>
    <property type="match status" value="1"/>
</dbReference>